<keyword evidence="6" id="KW-0812">Transmembrane</keyword>
<evidence type="ECO:0000256" key="7">
    <source>
        <dbReference type="ARBA" id="ARBA00022729"/>
    </source>
</evidence>
<dbReference type="Pfam" id="PF00560">
    <property type="entry name" value="LRR_1"/>
    <property type="match status" value="1"/>
</dbReference>
<dbReference type="PROSITE" id="PS00107">
    <property type="entry name" value="PROTEIN_KINASE_ATP"/>
    <property type="match status" value="1"/>
</dbReference>
<keyword evidence="3" id="KW-0597">Phosphoprotein</keyword>
<dbReference type="PANTHER" id="PTHR45631">
    <property type="entry name" value="OS07G0107800 PROTEIN-RELATED"/>
    <property type="match status" value="1"/>
</dbReference>
<evidence type="ECO:0000256" key="14">
    <source>
        <dbReference type="ARBA" id="ARBA00023170"/>
    </source>
</evidence>
<dbReference type="GO" id="GO:0004674">
    <property type="term" value="F:protein serine/threonine kinase activity"/>
    <property type="evidence" value="ECO:0007669"/>
    <property type="project" value="UniProtKB-KW"/>
</dbReference>
<keyword evidence="12" id="KW-1133">Transmembrane helix</keyword>
<reference evidence="18 19" key="1">
    <citation type="submission" date="2019-12" db="EMBL/GenBank/DDBJ databases">
        <authorList>
            <person name="Scholz U."/>
            <person name="Mascher M."/>
            <person name="Fiebig A."/>
        </authorList>
    </citation>
    <scope>NUCLEOTIDE SEQUENCE</scope>
</reference>
<dbReference type="Gene3D" id="3.80.10.10">
    <property type="entry name" value="Ribonuclease Inhibitor"/>
    <property type="match status" value="1"/>
</dbReference>
<evidence type="ECO:0000256" key="12">
    <source>
        <dbReference type="ARBA" id="ARBA00022989"/>
    </source>
</evidence>
<dbReference type="FunFam" id="1.10.510.10:FF:000146">
    <property type="entry name" value="LRR receptor-like serine/threonine-protein kinase IOS1"/>
    <property type="match status" value="1"/>
</dbReference>
<dbReference type="FunFam" id="3.80.10.10:FF:000129">
    <property type="entry name" value="Leucine-rich repeat receptor-like kinase"/>
    <property type="match status" value="1"/>
</dbReference>
<evidence type="ECO:0000256" key="1">
    <source>
        <dbReference type="ARBA" id="ARBA00004162"/>
    </source>
</evidence>
<keyword evidence="7 16" id="KW-0732">Signal</keyword>
<dbReference type="SUPFAM" id="SSF56112">
    <property type="entry name" value="Protein kinase-like (PK-like)"/>
    <property type="match status" value="1"/>
</dbReference>
<evidence type="ECO:0000259" key="17">
    <source>
        <dbReference type="PROSITE" id="PS50011"/>
    </source>
</evidence>
<dbReference type="SUPFAM" id="SSF52058">
    <property type="entry name" value="L domain-like"/>
    <property type="match status" value="1"/>
</dbReference>
<evidence type="ECO:0000256" key="10">
    <source>
        <dbReference type="ARBA" id="ARBA00022777"/>
    </source>
</evidence>
<dbReference type="InterPro" id="IPR017441">
    <property type="entry name" value="Protein_kinase_ATP_BS"/>
</dbReference>
<dbReference type="Gene3D" id="1.10.510.10">
    <property type="entry name" value="Transferase(Phosphotransferase) domain 1"/>
    <property type="match status" value="1"/>
</dbReference>
<dbReference type="AlphaFoldDB" id="A0A7I8JRV0"/>
<keyword evidence="13" id="KW-0472">Membrane</keyword>
<gene>
    <name evidence="18" type="ORF">SI7747_17019275</name>
</gene>
<keyword evidence="11 15" id="KW-0067">ATP-binding</keyword>
<keyword evidence="10" id="KW-0418">Kinase</keyword>
<dbReference type="InterPro" id="IPR011009">
    <property type="entry name" value="Kinase-like_dom_sf"/>
</dbReference>
<dbReference type="InterPro" id="IPR008271">
    <property type="entry name" value="Ser/Thr_kinase_AS"/>
</dbReference>
<evidence type="ECO:0000256" key="13">
    <source>
        <dbReference type="ARBA" id="ARBA00023136"/>
    </source>
</evidence>
<proteinExistence type="predicted"/>
<dbReference type="Pfam" id="PF12819">
    <property type="entry name" value="Malectin_like"/>
    <property type="match status" value="2"/>
</dbReference>
<keyword evidence="2" id="KW-0723">Serine/threonine-protein kinase</keyword>
<name>A0A7I8JRV0_SPIIN</name>
<comment type="subcellular location">
    <subcellularLocation>
        <location evidence="1">Cell membrane</location>
        <topology evidence="1">Single-pass membrane protein</topology>
    </subcellularLocation>
</comment>
<dbReference type="Gene3D" id="3.30.200.20">
    <property type="entry name" value="Phosphorylase Kinase, domain 1"/>
    <property type="match status" value="1"/>
</dbReference>
<accession>A0A7I8JRV0</accession>
<dbReference type="GO" id="GO:0005886">
    <property type="term" value="C:plasma membrane"/>
    <property type="evidence" value="ECO:0007669"/>
    <property type="project" value="UniProtKB-SubCell"/>
</dbReference>
<evidence type="ECO:0000313" key="19">
    <source>
        <dbReference type="Proteomes" id="UP001189122"/>
    </source>
</evidence>
<dbReference type="PROSITE" id="PS50011">
    <property type="entry name" value="PROTEIN_KINASE_DOM"/>
    <property type="match status" value="1"/>
</dbReference>
<dbReference type="SMART" id="SM00220">
    <property type="entry name" value="S_TKc"/>
    <property type="match status" value="1"/>
</dbReference>
<dbReference type="Proteomes" id="UP001189122">
    <property type="component" value="Unassembled WGS sequence"/>
</dbReference>
<keyword evidence="8" id="KW-0677">Repeat</keyword>
<feature type="signal peptide" evidence="16">
    <location>
        <begin position="1"/>
        <end position="17"/>
    </location>
</feature>
<evidence type="ECO:0000313" key="18">
    <source>
        <dbReference type="EMBL" id="CAA2633794.1"/>
    </source>
</evidence>
<evidence type="ECO:0000256" key="5">
    <source>
        <dbReference type="ARBA" id="ARBA00022679"/>
    </source>
</evidence>
<keyword evidence="5" id="KW-0808">Transferase</keyword>
<dbReference type="InterPro" id="IPR001611">
    <property type="entry name" value="Leu-rich_rpt"/>
</dbReference>
<protein>
    <recommendedName>
        <fullName evidence="17">Protein kinase domain-containing protein</fullName>
    </recommendedName>
</protein>
<keyword evidence="19" id="KW-1185">Reference proteome</keyword>
<dbReference type="GO" id="GO:0005524">
    <property type="term" value="F:ATP binding"/>
    <property type="evidence" value="ECO:0007669"/>
    <property type="project" value="UniProtKB-UniRule"/>
</dbReference>
<evidence type="ECO:0000256" key="8">
    <source>
        <dbReference type="ARBA" id="ARBA00022737"/>
    </source>
</evidence>
<keyword evidence="9 15" id="KW-0547">Nucleotide-binding</keyword>
<keyword evidence="14" id="KW-0675">Receptor</keyword>
<keyword evidence="4" id="KW-0433">Leucine-rich repeat</keyword>
<dbReference type="InterPro" id="IPR000719">
    <property type="entry name" value="Prot_kinase_dom"/>
</dbReference>
<sequence length="738" mass="81631">MRVYVLLLGLLALLASAQDPSQTGFISIDCGLESNSSYVNPGNRITYAPDAKYIDTGVNQIVSPKVDMSKLHRFYSTLRSFPEGIRNCYTLGPVIRGGKYLVRAVFSYGNYDDRNQPPSFDVYLGVHFWETVAPLDLSRLEIITVAQNKSLQVCLVNTDKGTPYITAIELRPLPDIMYPLVNASQSLILRDDGRTMFRAPSAVLRTAVTASSLAESINFTVGTSGEKSIYLIVHCAEIRQLQPNESREFKILANDEGWLGATNLKYLQSWYVYTLPPGQTGTVTYSIQATGNATIPPLLSALRVDAISEVKKYYNLKTWMGDPCVPSNLTWDGLNCSYNEFENPRIISLNLSRRGLGLGISPSIANLTALTSLDLSHSNLTGEIPGDLAELPKLKFINLADNQLSGQVPKILLEKSQAGSLTLSIEGNSRLLTEENPHEKKKSKKGIILAVSIAAPERGEQNRNVNSDGNQYTFAEILHFTKNFSNQIGKGGFGIVYLGNLQDGTQAAAKILTRVHHRNLVSLLGYCNDLNSILSWKIRLRIAVDVAQGLDYLHSFCKPAIVHRDVKSTNILLSEDLTAKLADFGLSRIFHDQRCYPSTAIAGTPGYLDPEYYQTSELNEKTDVYSFGVVLLELITGQPPIINGLQKMSLVSWIHAHIERGDITAIVDQRLHGKYDINSMWKTVEVAMACTTHNSNQRPSMSDVVIQLKDCLNAMAFFDSSSNLNAQEESLLGVFHHR</sequence>
<evidence type="ECO:0000256" key="15">
    <source>
        <dbReference type="PROSITE-ProRule" id="PRU10141"/>
    </source>
</evidence>
<dbReference type="EMBL" id="LR743604">
    <property type="protein sequence ID" value="CAA2633794.1"/>
    <property type="molecule type" value="Genomic_DNA"/>
</dbReference>
<dbReference type="InterPro" id="IPR024788">
    <property type="entry name" value="Malectin-like_Carb-bd_dom"/>
</dbReference>
<feature type="binding site" evidence="15">
    <location>
        <position position="510"/>
    </location>
    <ligand>
        <name>ATP</name>
        <dbReference type="ChEBI" id="CHEBI:30616"/>
    </ligand>
</feature>
<feature type="chain" id="PRO_5029714585" description="Protein kinase domain-containing protein" evidence="16">
    <location>
        <begin position="18"/>
        <end position="738"/>
    </location>
</feature>
<dbReference type="InterPro" id="IPR032675">
    <property type="entry name" value="LRR_dom_sf"/>
</dbReference>
<evidence type="ECO:0000256" key="4">
    <source>
        <dbReference type="ARBA" id="ARBA00022614"/>
    </source>
</evidence>
<evidence type="ECO:0000256" key="16">
    <source>
        <dbReference type="SAM" id="SignalP"/>
    </source>
</evidence>
<dbReference type="PROSITE" id="PS00108">
    <property type="entry name" value="PROTEIN_KINASE_ST"/>
    <property type="match status" value="1"/>
</dbReference>
<feature type="domain" description="Protein kinase" evidence="17">
    <location>
        <begin position="397"/>
        <end position="718"/>
    </location>
</feature>
<dbReference type="EMBL" id="CACRZD030000017">
    <property type="protein sequence ID" value="CAA6672859.1"/>
    <property type="molecule type" value="Genomic_DNA"/>
</dbReference>
<evidence type="ECO:0000256" key="6">
    <source>
        <dbReference type="ARBA" id="ARBA00022692"/>
    </source>
</evidence>
<evidence type="ECO:0000256" key="3">
    <source>
        <dbReference type="ARBA" id="ARBA00022553"/>
    </source>
</evidence>
<evidence type="ECO:0000256" key="2">
    <source>
        <dbReference type="ARBA" id="ARBA00022527"/>
    </source>
</evidence>
<evidence type="ECO:0000256" key="11">
    <source>
        <dbReference type="ARBA" id="ARBA00022840"/>
    </source>
</evidence>
<evidence type="ECO:0000256" key="9">
    <source>
        <dbReference type="ARBA" id="ARBA00022741"/>
    </source>
</evidence>
<organism evidence="18">
    <name type="scientific">Spirodela intermedia</name>
    <name type="common">Intermediate duckweed</name>
    <dbReference type="NCBI Taxonomy" id="51605"/>
    <lineage>
        <taxon>Eukaryota</taxon>
        <taxon>Viridiplantae</taxon>
        <taxon>Streptophyta</taxon>
        <taxon>Embryophyta</taxon>
        <taxon>Tracheophyta</taxon>
        <taxon>Spermatophyta</taxon>
        <taxon>Magnoliopsida</taxon>
        <taxon>Liliopsida</taxon>
        <taxon>Araceae</taxon>
        <taxon>Lemnoideae</taxon>
        <taxon>Spirodela</taxon>
    </lineage>
</organism>
<dbReference type="PANTHER" id="PTHR45631:SF202">
    <property type="entry name" value="SENESCENCE-INDUCED RECEPTOR-LIKE SERINE_THREONINE-PROTEIN KINASE"/>
    <property type="match status" value="1"/>
</dbReference>
<dbReference type="Pfam" id="PF00069">
    <property type="entry name" value="Pkinase"/>
    <property type="match status" value="1"/>
</dbReference>